<dbReference type="AlphaFoldDB" id="A0A9X3BIY2"/>
<evidence type="ECO:0000313" key="2">
    <source>
        <dbReference type="Proteomes" id="UP001155483"/>
    </source>
</evidence>
<sequence>MKQLLYLLFFVFLAFTSYSQIKVPKVEIITQGTKTSLRGLSVVNDRVIWVSGSNGTVGKSTDGGKTWKWVAVNGFEKRDFRDIHAFDATTAVVIAIDAPAFILRTVDGGQTWKTVYQNNTKGMFLDALEFWNEQAGIAIGDPIDGKIFIARTFDGGDSWMEIPDQYKPRADSGESFFAASGTNIAVLDKDEAVFVSGGIRSRIFIRDQVMDLPVIQGKQTTGANSVAVMDANKRKGGKTLMVVGGDFNDPASDSLNCFFSKDRGRSWMAPKEPPHGYRSCVIYLSETRLISCGLTGVDYSYDGGNHWQLISKEGFHACGNARNGASIFLVGGGGKVGKIAFDPNDKKFK</sequence>
<protein>
    <submittedName>
        <fullName evidence="1">Oxidoreductase</fullName>
    </submittedName>
</protein>
<dbReference type="PANTHER" id="PTHR47199">
    <property type="entry name" value="PHOTOSYSTEM II STABILITY/ASSEMBLY FACTOR HCF136, CHLOROPLASTIC"/>
    <property type="match status" value="1"/>
</dbReference>
<dbReference type="EMBL" id="JAOTIF010000013">
    <property type="protein sequence ID" value="MCU7550613.1"/>
    <property type="molecule type" value="Genomic_DNA"/>
</dbReference>
<keyword evidence="2" id="KW-1185">Reference proteome</keyword>
<reference evidence="1" key="2">
    <citation type="submission" date="2023-04" db="EMBL/GenBank/DDBJ databases">
        <title>Paracnuella aquatica gen. nov., sp. nov., a member of the family Chitinophagaceae isolated from a hot spring.</title>
        <authorList>
            <person name="Wang C."/>
        </authorList>
    </citation>
    <scope>NUCLEOTIDE SEQUENCE</scope>
    <source>
        <strain evidence="1">LB-8</strain>
    </source>
</reference>
<accession>A0A9X3BIY2</accession>
<name>A0A9X3BIY2_9BACT</name>
<dbReference type="SUPFAM" id="SSF50939">
    <property type="entry name" value="Sialidases"/>
    <property type="match status" value="1"/>
</dbReference>
<organism evidence="1 2">
    <name type="scientific">Paraflavisolibacter caeni</name>
    <dbReference type="NCBI Taxonomy" id="2982496"/>
    <lineage>
        <taxon>Bacteria</taxon>
        <taxon>Pseudomonadati</taxon>
        <taxon>Bacteroidota</taxon>
        <taxon>Chitinophagia</taxon>
        <taxon>Chitinophagales</taxon>
        <taxon>Chitinophagaceae</taxon>
        <taxon>Paraflavisolibacter</taxon>
    </lineage>
</organism>
<evidence type="ECO:0000313" key="1">
    <source>
        <dbReference type="EMBL" id="MCU7550613.1"/>
    </source>
</evidence>
<reference evidence="1" key="1">
    <citation type="submission" date="2022-09" db="EMBL/GenBank/DDBJ databases">
        <authorList>
            <person name="Yuan C."/>
            <person name="Ke Z."/>
        </authorList>
    </citation>
    <scope>NUCLEOTIDE SEQUENCE</scope>
    <source>
        <strain evidence="1">LB-8</strain>
    </source>
</reference>
<dbReference type="PANTHER" id="PTHR47199:SF2">
    <property type="entry name" value="PHOTOSYSTEM II STABILITY_ASSEMBLY FACTOR HCF136, CHLOROPLASTIC"/>
    <property type="match status" value="1"/>
</dbReference>
<comment type="caution">
    <text evidence="1">The sequence shown here is derived from an EMBL/GenBank/DDBJ whole genome shotgun (WGS) entry which is preliminary data.</text>
</comment>
<proteinExistence type="predicted"/>
<dbReference type="RefSeq" id="WP_279298053.1">
    <property type="nucleotide sequence ID" value="NZ_JAOTIF010000013.1"/>
</dbReference>
<dbReference type="Proteomes" id="UP001155483">
    <property type="component" value="Unassembled WGS sequence"/>
</dbReference>
<gene>
    <name evidence="1" type="ORF">OCK74_15950</name>
</gene>
<dbReference type="InterPro" id="IPR015943">
    <property type="entry name" value="WD40/YVTN_repeat-like_dom_sf"/>
</dbReference>
<dbReference type="InterPro" id="IPR036278">
    <property type="entry name" value="Sialidase_sf"/>
</dbReference>
<dbReference type="Gene3D" id="2.130.10.10">
    <property type="entry name" value="YVTN repeat-like/Quinoprotein amine dehydrogenase"/>
    <property type="match status" value="2"/>
</dbReference>